<accession>A0A8X8XMS5</accession>
<dbReference type="PANTHER" id="PTHR11362">
    <property type="entry name" value="PHOSPHATIDYLETHANOLAMINE-BINDING PROTEIN"/>
    <property type="match status" value="1"/>
</dbReference>
<dbReference type="PANTHER" id="PTHR11362:SF9">
    <property type="entry name" value="PROTEIN FLOWERING LOCUS T-RELATED"/>
    <property type="match status" value="1"/>
</dbReference>
<evidence type="ECO:0000313" key="1">
    <source>
        <dbReference type="EMBL" id="KAG6416740.1"/>
    </source>
</evidence>
<reference evidence="1" key="2">
    <citation type="submission" date="2020-08" db="EMBL/GenBank/DDBJ databases">
        <title>Plant Genome Project.</title>
        <authorList>
            <person name="Zhang R.-G."/>
        </authorList>
    </citation>
    <scope>NUCLEOTIDE SEQUENCE</scope>
    <source>
        <strain evidence="1">Huo1</strain>
        <tissue evidence="1">Leaf</tissue>
    </source>
</reference>
<dbReference type="Gene3D" id="3.90.280.10">
    <property type="entry name" value="PEBP-like"/>
    <property type="match status" value="1"/>
</dbReference>
<dbReference type="AlphaFoldDB" id="A0A8X8XMS5"/>
<dbReference type="InterPro" id="IPR035810">
    <property type="entry name" value="PEBP_euk"/>
</dbReference>
<sequence>MQRDTNPLVLSRVIGDVINPFTPTTDLRVYIDGRSLCNGYRLRPSQIISRPRVEIGGQDFRTLHTLVLVDADSPSPGNPYHREYLHWLVIDIPGGMGPDFGNEVVEYEAPQPSLGIHRLVMVVFRQPRRQMLIAPEWRNNFNTRQLAEVYNLGEPVAAFFYNCHRENGTGCRRA</sequence>
<dbReference type="EMBL" id="PNBA02000008">
    <property type="protein sequence ID" value="KAG6416740.1"/>
    <property type="molecule type" value="Genomic_DNA"/>
</dbReference>
<evidence type="ECO:0000313" key="2">
    <source>
        <dbReference type="Proteomes" id="UP000298416"/>
    </source>
</evidence>
<gene>
    <name evidence="1" type="ORF">SASPL_124176</name>
</gene>
<organism evidence="1">
    <name type="scientific">Salvia splendens</name>
    <name type="common">Scarlet sage</name>
    <dbReference type="NCBI Taxonomy" id="180675"/>
    <lineage>
        <taxon>Eukaryota</taxon>
        <taxon>Viridiplantae</taxon>
        <taxon>Streptophyta</taxon>
        <taxon>Embryophyta</taxon>
        <taxon>Tracheophyta</taxon>
        <taxon>Spermatophyta</taxon>
        <taxon>Magnoliopsida</taxon>
        <taxon>eudicotyledons</taxon>
        <taxon>Gunneridae</taxon>
        <taxon>Pentapetalae</taxon>
        <taxon>asterids</taxon>
        <taxon>lamiids</taxon>
        <taxon>Lamiales</taxon>
        <taxon>Lamiaceae</taxon>
        <taxon>Nepetoideae</taxon>
        <taxon>Mentheae</taxon>
        <taxon>Salviinae</taxon>
        <taxon>Salvia</taxon>
        <taxon>Salvia subgen. Calosphace</taxon>
        <taxon>core Calosphace</taxon>
    </lineage>
</organism>
<dbReference type="Proteomes" id="UP000298416">
    <property type="component" value="Unassembled WGS sequence"/>
</dbReference>
<keyword evidence="2" id="KW-1185">Reference proteome</keyword>
<dbReference type="InterPro" id="IPR008914">
    <property type="entry name" value="PEBP"/>
</dbReference>
<comment type="caution">
    <text evidence="1">The sequence shown here is derived from an EMBL/GenBank/DDBJ whole genome shotgun (WGS) entry which is preliminary data.</text>
</comment>
<dbReference type="Pfam" id="PF01161">
    <property type="entry name" value="PBP"/>
    <property type="match status" value="1"/>
</dbReference>
<dbReference type="CDD" id="cd00866">
    <property type="entry name" value="PEBP_euk"/>
    <property type="match status" value="1"/>
</dbReference>
<protein>
    <recommendedName>
        <fullName evidence="3">Protein FLOWERING LOCUS T</fullName>
    </recommendedName>
</protein>
<name>A0A8X8XMS5_SALSN</name>
<proteinExistence type="predicted"/>
<evidence type="ECO:0008006" key="3">
    <source>
        <dbReference type="Google" id="ProtNLM"/>
    </source>
</evidence>
<dbReference type="OrthoDB" id="2506647at2759"/>
<dbReference type="SUPFAM" id="SSF49777">
    <property type="entry name" value="PEBP-like"/>
    <property type="match status" value="1"/>
</dbReference>
<reference evidence="1" key="1">
    <citation type="submission" date="2018-01" db="EMBL/GenBank/DDBJ databases">
        <authorList>
            <person name="Mao J.F."/>
        </authorList>
    </citation>
    <scope>NUCLEOTIDE SEQUENCE</scope>
    <source>
        <strain evidence="1">Huo1</strain>
        <tissue evidence="1">Leaf</tissue>
    </source>
</reference>
<dbReference type="InterPro" id="IPR036610">
    <property type="entry name" value="PEBP-like_sf"/>
</dbReference>